<dbReference type="EMBL" id="JAINUF010000021">
    <property type="protein sequence ID" value="KAJ8334679.1"/>
    <property type="molecule type" value="Genomic_DNA"/>
</dbReference>
<keyword evidence="3" id="KW-1185">Reference proteome</keyword>
<proteinExistence type="predicted"/>
<feature type="region of interest" description="Disordered" evidence="1">
    <location>
        <begin position="1"/>
        <end position="46"/>
    </location>
</feature>
<protein>
    <submittedName>
        <fullName evidence="2">Uncharacterized protein</fullName>
    </submittedName>
</protein>
<evidence type="ECO:0000313" key="3">
    <source>
        <dbReference type="Proteomes" id="UP001152622"/>
    </source>
</evidence>
<reference evidence="2" key="1">
    <citation type="journal article" date="2023" name="Science">
        <title>Genome structures resolve the early diversification of teleost fishes.</title>
        <authorList>
            <person name="Parey E."/>
            <person name="Louis A."/>
            <person name="Montfort J."/>
            <person name="Bouchez O."/>
            <person name="Roques C."/>
            <person name="Iampietro C."/>
            <person name="Lluch J."/>
            <person name="Castinel A."/>
            <person name="Donnadieu C."/>
            <person name="Desvignes T."/>
            <person name="Floi Bucao C."/>
            <person name="Jouanno E."/>
            <person name="Wen M."/>
            <person name="Mejri S."/>
            <person name="Dirks R."/>
            <person name="Jansen H."/>
            <person name="Henkel C."/>
            <person name="Chen W.J."/>
            <person name="Zahm M."/>
            <person name="Cabau C."/>
            <person name="Klopp C."/>
            <person name="Thompson A.W."/>
            <person name="Robinson-Rechavi M."/>
            <person name="Braasch I."/>
            <person name="Lecointre G."/>
            <person name="Bobe J."/>
            <person name="Postlethwait J.H."/>
            <person name="Berthelot C."/>
            <person name="Roest Crollius H."/>
            <person name="Guiguen Y."/>
        </authorList>
    </citation>
    <scope>NUCLEOTIDE SEQUENCE</scope>
    <source>
        <strain evidence="2">WJC10195</strain>
    </source>
</reference>
<accession>A0A9Q1ICJ1</accession>
<dbReference type="Proteomes" id="UP001152622">
    <property type="component" value="Chromosome 21"/>
</dbReference>
<evidence type="ECO:0000313" key="2">
    <source>
        <dbReference type="EMBL" id="KAJ8334679.1"/>
    </source>
</evidence>
<name>A0A9Q1ICJ1_SYNKA</name>
<sequence length="103" mass="10979">MAIVRPADPFGRRLASPPSPAHPEPPRASSSPLIGGADGRSQAEGPGGVLAFVSGRTVKQEVGYKEAACYFLKAQQDIYSIVLDLLISWLRTSEDSSRLPVSE</sequence>
<gene>
    <name evidence="2" type="ORF">SKAU_G00403180</name>
</gene>
<dbReference type="AlphaFoldDB" id="A0A9Q1ICJ1"/>
<organism evidence="2 3">
    <name type="scientific">Synaphobranchus kaupii</name>
    <name type="common">Kaup's arrowtooth eel</name>
    <dbReference type="NCBI Taxonomy" id="118154"/>
    <lineage>
        <taxon>Eukaryota</taxon>
        <taxon>Metazoa</taxon>
        <taxon>Chordata</taxon>
        <taxon>Craniata</taxon>
        <taxon>Vertebrata</taxon>
        <taxon>Euteleostomi</taxon>
        <taxon>Actinopterygii</taxon>
        <taxon>Neopterygii</taxon>
        <taxon>Teleostei</taxon>
        <taxon>Anguilliformes</taxon>
        <taxon>Synaphobranchidae</taxon>
        <taxon>Synaphobranchus</taxon>
    </lineage>
</organism>
<evidence type="ECO:0000256" key="1">
    <source>
        <dbReference type="SAM" id="MobiDB-lite"/>
    </source>
</evidence>
<comment type="caution">
    <text evidence="2">The sequence shown here is derived from an EMBL/GenBank/DDBJ whole genome shotgun (WGS) entry which is preliminary data.</text>
</comment>